<comment type="subcellular location">
    <subcellularLocation>
        <location evidence="1">Cell membrane</location>
        <topology evidence="1">Multi-pass membrane protein</topology>
    </subcellularLocation>
</comment>
<reference evidence="9" key="1">
    <citation type="journal article" date="2017" name="Genome Announc.">
        <title>High-Quality Whole-Genome Sequences of the Oligo-Mouse-Microbiota Bacterial Community.</title>
        <authorList>
            <person name="Garzetti D."/>
            <person name="Brugiroux S."/>
            <person name="Bunk B."/>
            <person name="Pukall R."/>
            <person name="McCoy K.D."/>
            <person name="Macpherson A.J."/>
            <person name="Stecher B."/>
        </authorList>
    </citation>
    <scope>NUCLEOTIDE SEQUENCE</scope>
    <source>
        <strain evidence="9">KB18</strain>
    </source>
</reference>
<evidence type="ECO:0000256" key="5">
    <source>
        <dbReference type="ARBA" id="ARBA00023136"/>
    </source>
</evidence>
<feature type="transmembrane region" description="Helical" evidence="7">
    <location>
        <begin position="349"/>
        <end position="370"/>
    </location>
</feature>
<dbReference type="AlphaFoldDB" id="A0A1Z2XRU1"/>
<evidence type="ECO:0000313" key="10">
    <source>
        <dbReference type="EMBL" id="QQR30434.1"/>
    </source>
</evidence>
<evidence type="ECO:0000256" key="2">
    <source>
        <dbReference type="ARBA" id="ARBA00022475"/>
    </source>
</evidence>
<evidence type="ECO:0000259" key="8">
    <source>
        <dbReference type="Pfam" id="PF02687"/>
    </source>
</evidence>
<gene>
    <name evidence="9" type="ORF">ADH66_11155</name>
    <name evidence="10" type="ORF">I5Q82_01460</name>
</gene>
<evidence type="ECO:0000256" key="7">
    <source>
        <dbReference type="SAM" id="Phobius"/>
    </source>
</evidence>
<accession>A0A1Z2XRU1</accession>
<feature type="transmembrane region" description="Helical" evidence="7">
    <location>
        <begin position="781"/>
        <end position="805"/>
    </location>
</feature>
<dbReference type="EMBL" id="CP021422">
    <property type="protein sequence ID" value="ASB41164.1"/>
    <property type="molecule type" value="Genomic_DNA"/>
</dbReference>
<feature type="transmembrane region" description="Helical" evidence="7">
    <location>
        <begin position="307"/>
        <end position="329"/>
    </location>
</feature>
<evidence type="ECO:0000313" key="12">
    <source>
        <dbReference type="Proteomes" id="UP000596035"/>
    </source>
</evidence>
<dbReference type="InterPro" id="IPR003838">
    <property type="entry name" value="ABC3_permease_C"/>
</dbReference>
<proteinExistence type="inferred from homology"/>
<feature type="domain" description="ABC3 transporter permease C-terminal" evidence="8">
    <location>
        <begin position="732"/>
        <end position="831"/>
    </location>
</feature>
<sequence length="851" mass="93592">MIFRLARLQIKSHRLRTGFVAVAVVLTAVLYMTVISFAYCALDSVQLSKMLASGSDFHASIFDMGYSISGEALREEIQSAPEVSETFLVSSAPVHWEEPAETNNVKQGIGVVFVDMEKALPHFFMTLTAGRFPRTGEEILLCREAFPTHSIGDQVRFSIMSISAEPLERTYIVSGFYHSDADVPPPAVALYGEHVAEELELSVMMNFHSSFGIEQRLEAVTERLSQWEVPGEEQRTQINGAYVGADLGNLLQPDIVLMMLLVIGVLFFAAFLLIYNVYSIALTQDMRAFGLLKVIGMTHRQMKKLTLMQTGLIACGALPVGLLLGYFIGFRLLAPVFMSMSGEVLPYRFSPIIVLLSGGLTLFTLFFSALRPLARIKKMTPIQSVSAELESKAPKKEKRREAPASPRSLAMAGLRRSRGRMLVTSLSAVVSVLLFILVGAFTEIDTMIGGKQLGMFDVELGLWDGGRNGLIPEELTKISKFVAVEPDILDSLASSDNVEETRLLRFQQIDADITPGLAEEIRDFMTGSEYDFVRKEYQHILDTGSVKAAVLSLPDELCREIIVSQEDRLNPAYYDGEELYDGRHVFCVSTESDGLTAYLNLRLSSGDALSSDNLSKDYRVIHLELPSGLWTALGKICGRLTANSAGVEEMFFLLPESVFEREFPNAPAFTVLVNAKEGRSDALLEEVQALIEGRGVGSGDTSFEYLVGGKLTNMKALQERLGAIQLTGYSLCGIIFLIGLLNMVNSALTSTVLRRREFAMLETVGMTHAQLRRMLLYENSVGGLFGLVAFTVGSALSYALLAQIFDVKVSAISLPAAGILVLLFVVGWVTAELSFRAATKASLTERVKWEE</sequence>
<feature type="transmembrane region" description="Helical" evidence="7">
    <location>
        <begin position="255"/>
        <end position="278"/>
    </location>
</feature>
<evidence type="ECO:0000256" key="6">
    <source>
        <dbReference type="ARBA" id="ARBA00038076"/>
    </source>
</evidence>
<dbReference type="KEGG" id="amur:ADH66_11155"/>
<dbReference type="Pfam" id="PF02687">
    <property type="entry name" value="FtsX"/>
    <property type="match status" value="2"/>
</dbReference>
<reference evidence="10 12" key="3">
    <citation type="submission" date="2020-11" db="EMBL/GenBank/DDBJ databases">
        <title>Closed and high quality bacterial genomes of the OMM12 community.</title>
        <authorList>
            <person name="Marbouty M."/>
            <person name="Lamy-Besnier Q."/>
            <person name="Debarbieux L."/>
            <person name="Koszul R."/>
        </authorList>
    </citation>
    <scope>NUCLEOTIDE SEQUENCE [LARGE SCALE GENOMIC DNA]</scope>
    <source>
        <strain evidence="10 12">KB18</strain>
    </source>
</reference>
<feature type="transmembrane region" description="Helical" evidence="7">
    <location>
        <begin position="811"/>
        <end position="831"/>
    </location>
</feature>
<dbReference type="Proteomes" id="UP000596035">
    <property type="component" value="Chromosome"/>
</dbReference>
<protein>
    <submittedName>
        <fullName evidence="10">ABC transporter permease</fullName>
    </submittedName>
</protein>
<dbReference type="GO" id="GO:0005886">
    <property type="term" value="C:plasma membrane"/>
    <property type="evidence" value="ECO:0007669"/>
    <property type="project" value="UniProtKB-SubCell"/>
</dbReference>
<evidence type="ECO:0000313" key="11">
    <source>
        <dbReference type="Proteomes" id="UP000196710"/>
    </source>
</evidence>
<keyword evidence="3 7" id="KW-0812">Transmembrane</keyword>
<keyword evidence="5 7" id="KW-0472">Membrane</keyword>
<evidence type="ECO:0000256" key="1">
    <source>
        <dbReference type="ARBA" id="ARBA00004651"/>
    </source>
</evidence>
<reference evidence="11" key="2">
    <citation type="submission" date="2017-05" db="EMBL/GenBank/DDBJ databases">
        <title>Improved OligoMM genomes.</title>
        <authorList>
            <person name="Garzetti D."/>
        </authorList>
    </citation>
    <scope>NUCLEOTIDE SEQUENCE [LARGE SCALE GENOMIC DNA]</scope>
    <source>
        <strain evidence="11">KB18</strain>
    </source>
</reference>
<feature type="transmembrane region" description="Helical" evidence="7">
    <location>
        <begin position="726"/>
        <end position="748"/>
    </location>
</feature>
<dbReference type="Proteomes" id="UP000196710">
    <property type="component" value="Chromosome"/>
</dbReference>
<dbReference type="EMBL" id="CP065321">
    <property type="protein sequence ID" value="QQR30434.1"/>
    <property type="molecule type" value="Genomic_DNA"/>
</dbReference>
<dbReference type="GO" id="GO:0022857">
    <property type="term" value="F:transmembrane transporter activity"/>
    <property type="evidence" value="ECO:0007669"/>
    <property type="project" value="TreeGrafter"/>
</dbReference>
<evidence type="ECO:0000256" key="3">
    <source>
        <dbReference type="ARBA" id="ARBA00022692"/>
    </source>
</evidence>
<feature type="transmembrane region" description="Helical" evidence="7">
    <location>
        <begin position="20"/>
        <end position="39"/>
    </location>
</feature>
<keyword evidence="4 7" id="KW-1133">Transmembrane helix</keyword>
<comment type="similarity">
    <text evidence="6">Belongs to the ABC-4 integral membrane protein family.</text>
</comment>
<name>A0A1Z2XRU1_9FIRM</name>
<dbReference type="InterPro" id="IPR050250">
    <property type="entry name" value="Macrolide_Exporter_MacB"/>
</dbReference>
<keyword evidence="11" id="KW-1185">Reference proteome</keyword>
<feature type="transmembrane region" description="Helical" evidence="7">
    <location>
        <begin position="421"/>
        <end position="441"/>
    </location>
</feature>
<evidence type="ECO:0000256" key="4">
    <source>
        <dbReference type="ARBA" id="ARBA00022989"/>
    </source>
</evidence>
<dbReference type="PANTHER" id="PTHR30572:SF4">
    <property type="entry name" value="ABC TRANSPORTER PERMEASE YTRF"/>
    <property type="match status" value="1"/>
</dbReference>
<evidence type="ECO:0000313" key="9">
    <source>
        <dbReference type="EMBL" id="ASB41164.1"/>
    </source>
</evidence>
<feature type="domain" description="ABC3 transporter permease C-terminal" evidence="8">
    <location>
        <begin position="261"/>
        <end position="381"/>
    </location>
</feature>
<dbReference type="RefSeq" id="WP_066540859.1">
    <property type="nucleotide sequence ID" value="NZ_CP021422.1"/>
</dbReference>
<keyword evidence="2" id="KW-1003">Cell membrane</keyword>
<organism evidence="10 12">
    <name type="scientific">Acutalibacter muris</name>
    <dbReference type="NCBI Taxonomy" id="1796620"/>
    <lineage>
        <taxon>Bacteria</taxon>
        <taxon>Bacillati</taxon>
        <taxon>Bacillota</taxon>
        <taxon>Clostridia</taxon>
        <taxon>Eubacteriales</taxon>
        <taxon>Acutalibacteraceae</taxon>
        <taxon>Acutalibacter</taxon>
    </lineage>
</organism>
<dbReference type="PANTHER" id="PTHR30572">
    <property type="entry name" value="MEMBRANE COMPONENT OF TRANSPORTER-RELATED"/>
    <property type="match status" value="1"/>
</dbReference>